<dbReference type="Gene3D" id="2.30.30.30">
    <property type="match status" value="1"/>
</dbReference>
<dbReference type="CDD" id="cd06087">
    <property type="entry name" value="KOW_RPS4"/>
    <property type="match status" value="1"/>
</dbReference>
<dbReference type="PANTHER" id="PTHR11581:SF0">
    <property type="entry name" value="SMALL RIBOSOMAL SUBUNIT PROTEIN ES4"/>
    <property type="match status" value="1"/>
</dbReference>
<feature type="non-terminal residue" evidence="2">
    <location>
        <position position="62"/>
    </location>
</feature>
<dbReference type="PANTHER" id="PTHR11581">
    <property type="entry name" value="30S/40S RIBOSOMAL PROTEIN S4"/>
    <property type="match status" value="1"/>
</dbReference>
<accession>A6HPR0</accession>
<dbReference type="Proteomes" id="UP000234681">
    <property type="component" value="Chromosome 3"/>
</dbReference>
<dbReference type="AlphaFoldDB" id="A6HPR0"/>
<evidence type="ECO:0000313" key="2">
    <source>
        <dbReference type="EMBL" id="EDL80011.1"/>
    </source>
</evidence>
<sequence>MVTGGANLGRIGVIANRERHPGSFDMVYVNESCQCQQLYHSANISVICKGNKPQILFPKEKK</sequence>
<dbReference type="InterPro" id="IPR014722">
    <property type="entry name" value="Rib_uL2_dom2"/>
</dbReference>
<gene>
    <name evidence="2" type="ORF">rCG_27353</name>
</gene>
<dbReference type="GO" id="GO:0005840">
    <property type="term" value="C:ribosome"/>
    <property type="evidence" value="ECO:0007669"/>
    <property type="project" value="InterPro"/>
</dbReference>
<reference evidence="3" key="1">
    <citation type="submission" date="2005-09" db="EMBL/GenBank/DDBJ databases">
        <authorList>
            <person name="Mural R.J."/>
            <person name="Li P.W."/>
            <person name="Adams M.D."/>
            <person name="Amanatides P.G."/>
            <person name="Baden-Tillson H."/>
            <person name="Barnstead M."/>
            <person name="Chin S.H."/>
            <person name="Dew I."/>
            <person name="Evans C.A."/>
            <person name="Ferriera S."/>
            <person name="Flanigan M."/>
            <person name="Fosler C."/>
            <person name="Glodek A."/>
            <person name="Gu Z."/>
            <person name="Holt R.A."/>
            <person name="Jennings D."/>
            <person name="Kraft C.L."/>
            <person name="Lu F."/>
            <person name="Nguyen T."/>
            <person name="Nusskern D.R."/>
            <person name="Pfannkoch C.M."/>
            <person name="Sitter C."/>
            <person name="Sutton G.G."/>
            <person name="Venter J.C."/>
            <person name="Wang Z."/>
            <person name="Woodage T."/>
            <person name="Zheng X.H."/>
            <person name="Zhong F."/>
        </authorList>
    </citation>
    <scope>NUCLEOTIDE SEQUENCE [LARGE SCALE GENOMIC DNA]</scope>
    <source>
        <strain>BN</strain>
        <strain evidence="3">Sprague-Dawley</strain>
    </source>
</reference>
<evidence type="ECO:0000256" key="1">
    <source>
        <dbReference type="ARBA" id="ARBA00035272"/>
    </source>
</evidence>
<dbReference type="InterPro" id="IPR000876">
    <property type="entry name" value="Ribosomal_eS4"/>
</dbReference>
<protein>
    <recommendedName>
        <fullName evidence="1">Small ribosomal subunit protein eS4</fullName>
    </recommendedName>
</protein>
<dbReference type="EMBL" id="CH473949">
    <property type="protein sequence ID" value="EDL80011.1"/>
    <property type="molecule type" value="Genomic_DNA"/>
</dbReference>
<organism evidence="2 3">
    <name type="scientific">Rattus norvegicus</name>
    <name type="common">Rat</name>
    <dbReference type="NCBI Taxonomy" id="10116"/>
    <lineage>
        <taxon>Eukaryota</taxon>
        <taxon>Metazoa</taxon>
        <taxon>Chordata</taxon>
        <taxon>Craniata</taxon>
        <taxon>Vertebrata</taxon>
        <taxon>Euteleostomi</taxon>
        <taxon>Mammalia</taxon>
        <taxon>Eutheria</taxon>
        <taxon>Euarchontoglires</taxon>
        <taxon>Glires</taxon>
        <taxon>Rodentia</taxon>
        <taxon>Myomorpha</taxon>
        <taxon>Muroidea</taxon>
        <taxon>Muridae</taxon>
        <taxon>Murinae</taxon>
        <taxon>Rattus</taxon>
    </lineage>
</organism>
<dbReference type="InterPro" id="IPR041982">
    <property type="entry name" value="Ribosomal_eS4_KOW"/>
</dbReference>
<name>A6HPR0_RAT</name>
<dbReference type="GO" id="GO:0003735">
    <property type="term" value="F:structural constituent of ribosome"/>
    <property type="evidence" value="ECO:0007669"/>
    <property type="project" value="InterPro"/>
</dbReference>
<proteinExistence type="predicted"/>
<evidence type="ECO:0000313" key="3">
    <source>
        <dbReference type="Proteomes" id="UP000234681"/>
    </source>
</evidence>
<dbReference type="GO" id="GO:0006412">
    <property type="term" value="P:translation"/>
    <property type="evidence" value="ECO:0007669"/>
    <property type="project" value="InterPro"/>
</dbReference>